<proteinExistence type="predicted"/>
<comment type="caution">
    <text evidence="2">The sequence shown here is derived from an EMBL/GenBank/DDBJ whole genome shotgun (WGS) entry which is preliminary data.</text>
</comment>
<dbReference type="NCBIfam" id="NF040700">
    <property type="entry name" value="VPA1262_N_dom"/>
    <property type="match status" value="1"/>
</dbReference>
<name>A0A266NBB2_9PSED</name>
<dbReference type="EMBL" id="NQKI01000011">
    <property type="protein sequence ID" value="OZY59781.1"/>
    <property type="molecule type" value="Genomic_DNA"/>
</dbReference>
<sequence>MAFLDGQSMLKKTIEWDLARARAKLIELMEPGVLGFYNSVEITEILGFEGKKIFNVLTVAVAETAEAPSEIDWNAIRLNQDRLKLPKVSCSFGVMRYRLSASDFLQRVTECELSGHWKTSNADITFGALASTPPQFIPPDADQPHPWNGILKNNFFEGSHTLELFDTTKEHLRFLLDDSRRLTQLAKVVGQIVPIKLDGMSDRLGNIIIQLPVTVFSTVVRNSPGGEHRLGIAWHPDVTPRKVQITAEILDDAALSSFDSAVITTGEATLELNARGGGGRIRIWDMEKRVLLGATPAMRFFTSVRMSMRIAGEGASAKNRKFRFTNFAGNECEKTIFLKEPSEPGQLIGSPPERPREPWVAQRVFSDSISSLRARKEFVQYGLDADPNPPQAPVTATDVQAADTGQEGPPVDAQPKLKRKAAALEDLHELMRQHGNEGVWLWDPYLTADDVLRTLFYCPHDGVRLLALTSGKTISDSTKTREDQEPIDERERRRQAREKAKRVKRLQAEKLESAKGNCLGLELEFRIREGGAGWAFHDRFIIFPRAQGSALAWSLGTSINSFGAEHHILQKVTHGEAIAQAFQDLWGQLQGEKYLIWKSVPDTERAV</sequence>
<accession>A0A266NBB2</accession>
<evidence type="ECO:0000313" key="3">
    <source>
        <dbReference type="Proteomes" id="UP000215788"/>
    </source>
</evidence>
<gene>
    <name evidence="2" type="ORF">CJF39_09550</name>
</gene>
<feature type="compositionally biased region" description="Basic and acidic residues" evidence="1">
    <location>
        <begin position="478"/>
        <end position="492"/>
    </location>
</feature>
<dbReference type="AlphaFoldDB" id="A0A266NBB2"/>
<feature type="region of interest" description="Disordered" evidence="1">
    <location>
        <begin position="475"/>
        <end position="496"/>
    </location>
</feature>
<reference evidence="2 3" key="1">
    <citation type="submission" date="2017-08" db="EMBL/GenBank/DDBJ databases">
        <title>Genomic and metabolic characterisation of spoilage-associated Pseudomonas species.</title>
        <authorList>
            <person name="Stanborough T."/>
            <person name="Fegan N."/>
            <person name="Powell S.M."/>
            <person name="Singh T."/>
            <person name="Tamplin M.L."/>
            <person name="Chandry P.S."/>
        </authorList>
    </citation>
    <scope>NUCLEOTIDE SEQUENCE [LARGE SCALE GENOMIC DNA]</scope>
    <source>
        <strain evidence="2 3">L1802</strain>
    </source>
</reference>
<evidence type="ECO:0000256" key="1">
    <source>
        <dbReference type="SAM" id="MobiDB-lite"/>
    </source>
</evidence>
<protein>
    <submittedName>
        <fullName evidence="2">Uncharacterized protein</fullName>
    </submittedName>
</protein>
<dbReference type="OrthoDB" id="9156203at2"/>
<organism evidence="2 3">
    <name type="scientific">Pseudomonas lundensis</name>
    <dbReference type="NCBI Taxonomy" id="86185"/>
    <lineage>
        <taxon>Bacteria</taxon>
        <taxon>Pseudomonadati</taxon>
        <taxon>Pseudomonadota</taxon>
        <taxon>Gammaproteobacteria</taxon>
        <taxon>Pseudomonadales</taxon>
        <taxon>Pseudomonadaceae</taxon>
        <taxon>Pseudomonas</taxon>
    </lineage>
</organism>
<feature type="region of interest" description="Disordered" evidence="1">
    <location>
        <begin position="384"/>
        <end position="413"/>
    </location>
</feature>
<dbReference type="Proteomes" id="UP000215788">
    <property type="component" value="Unassembled WGS sequence"/>
</dbReference>
<evidence type="ECO:0000313" key="2">
    <source>
        <dbReference type="EMBL" id="OZY59781.1"/>
    </source>
</evidence>
<dbReference type="RefSeq" id="WP_094993186.1">
    <property type="nucleotide sequence ID" value="NZ_NQKI01000011.1"/>
</dbReference>